<evidence type="ECO:0000313" key="2">
    <source>
        <dbReference type="EMBL" id="ESL07818.1"/>
    </source>
</evidence>
<name>A0A061IXD9_TRYRA</name>
<dbReference type="Proteomes" id="UP000031737">
    <property type="component" value="Unassembled WGS sequence"/>
</dbReference>
<gene>
    <name evidence="2" type="ORF">TRSC58_04489</name>
</gene>
<dbReference type="AlphaFoldDB" id="A0A061IXD9"/>
<dbReference type="OrthoDB" id="251235at2759"/>
<dbReference type="EMBL" id="AUPL01004489">
    <property type="protein sequence ID" value="ESL07818.1"/>
    <property type="molecule type" value="Genomic_DNA"/>
</dbReference>
<reference evidence="2 3" key="1">
    <citation type="submission" date="2013-07" db="EMBL/GenBank/DDBJ databases">
        <authorList>
            <person name="Stoco P.H."/>
            <person name="Wagner G."/>
            <person name="Gerber A."/>
            <person name="Zaha A."/>
            <person name="Thompson C."/>
            <person name="Bartholomeu D.C."/>
            <person name="Luckemeyer D.D."/>
            <person name="Bahia D."/>
            <person name="Loreto E."/>
            <person name="Prestes E.B."/>
            <person name="Lima F.M."/>
            <person name="Rodrigues-Luiz G."/>
            <person name="Vallejo G.A."/>
            <person name="Filho J.F."/>
            <person name="Monteiro K.M."/>
            <person name="Tyler K.M."/>
            <person name="de Almeida L.G."/>
            <person name="Ortiz M.F."/>
            <person name="Siervo M.A."/>
            <person name="de Moraes M.H."/>
            <person name="Cunha O.L."/>
            <person name="Mendonca-Neto R."/>
            <person name="Silva R."/>
            <person name="Teixeira S.M."/>
            <person name="Murta S.M."/>
            <person name="Sincero T.C."/>
            <person name="Mendes T.A."/>
            <person name="Urmenyi T.P."/>
            <person name="Silva V.G."/>
            <person name="da Rocha W.D."/>
            <person name="Andersson B."/>
            <person name="Romanha A.J."/>
            <person name="Steindel M."/>
            <person name="de Vasconcelos A.T."/>
            <person name="Grisard E.C."/>
        </authorList>
    </citation>
    <scope>NUCLEOTIDE SEQUENCE [LARGE SCALE GENOMIC DNA]</scope>
    <source>
        <strain evidence="2 3">SC58</strain>
    </source>
</reference>
<organism evidence="2 3">
    <name type="scientific">Trypanosoma rangeli SC58</name>
    <dbReference type="NCBI Taxonomy" id="429131"/>
    <lineage>
        <taxon>Eukaryota</taxon>
        <taxon>Discoba</taxon>
        <taxon>Euglenozoa</taxon>
        <taxon>Kinetoplastea</taxon>
        <taxon>Metakinetoplastina</taxon>
        <taxon>Trypanosomatida</taxon>
        <taxon>Trypanosomatidae</taxon>
        <taxon>Trypanosoma</taxon>
        <taxon>Herpetosoma</taxon>
    </lineage>
</organism>
<feature type="region of interest" description="Disordered" evidence="1">
    <location>
        <begin position="39"/>
        <end position="111"/>
    </location>
</feature>
<dbReference type="VEuPathDB" id="TriTrypDB:TRSC58_04489"/>
<evidence type="ECO:0000256" key="1">
    <source>
        <dbReference type="SAM" id="MobiDB-lite"/>
    </source>
</evidence>
<accession>A0A061IXD9</accession>
<evidence type="ECO:0000313" key="3">
    <source>
        <dbReference type="Proteomes" id="UP000031737"/>
    </source>
</evidence>
<proteinExistence type="predicted"/>
<keyword evidence="3" id="KW-1185">Reference proteome</keyword>
<sequence length="243" mass="26972">MASGNPQTLASTLEHPDSFEDWLRGTHYSQKYLASLRLQGRSSPVPPTGQPKGIHAVKRRQHSRAPERDIPHRPNVSANNNGVRSVGKGQKHGGASTIQRETGEMTSPGAVVSTGKKNSLLLGATEAYLDGPLDEMEVWTLLRDSYCRIKDSCSGVFPPLLTPYTRPLWTYKTVNAKKDKLSIDTRTKGENHDLSAPSLLKKSHDILDIPLHQRFVTVRQHPSTGPPCFAPTPTSYRWLMTMR</sequence>
<protein>
    <submittedName>
        <fullName evidence="2">Uncharacterized protein</fullName>
    </submittedName>
</protein>
<comment type="caution">
    <text evidence="2">The sequence shown here is derived from an EMBL/GenBank/DDBJ whole genome shotgun (WGS) entry which is preliminary data.</text>
</comment>